<proteinExistence type="predicted"/>
<reference evidence="1 2" key="1">
    <citation type="submission" date="2018-11" db="EMBL/GenBank/DDBJ databases">
        <title>Genome sequence and assembly of Colletotrichum sidae.</title>
        <authorList>
            <person name="Gan P."/>
            <person name="Shirasu K."/>
        </authorList>
    </citation>
    <scope>NUCLEOTIDE SEQUENCE [LARGE SCALE GENOMIC DNA]</scope>
    <source>
        <strain evidence="1 2">CBS 518.97</strain>
    </source>
</reference>
<evidence type="ECO:0008006" key="3">
    <source>
        <dbReference type="Google" id="ProtNLM"/>
    </source>
</evidence>
<sequence>MAEALGIASGVIAVVGAAGKAVSLTIKLKPLYDELSSASDTLLGKVEELQFLDEYFHEAETQVSAGPTLDVLSRDVMVQRAIGRARAAMGDLHTTIDNLSARINSSNRYKRKLGAARVVFQKGNMEAMERKLDRALRLFDLAQQLYCA</sequence>
<evidence type="ECO:0000313" key="2">
    <source>
        <dbReference type="Proteomes" id="UP000295604"/>
    </source>
</evidence>
<keyword evidence="2" id="KW-1185">Reference proteome</keyword>
<dbReference type="Proteomes" id="UP000295604">
    <property type="component" value="Unassembled WGS sequence"/>
</dbReference>
<evidence type="ECO:0000313" key="1">
    <source>
        <dbReference type="EMBL" id="TEA16770.1"/>
    </source>
</evidence>
<comment type="caution">
    <text evidence="1">The sequence shown here is derived from an EMBL/GenBank/DDBJ whole genome shotgun (WGS) entry which is preliminary data.</text>
</comment>
<organism evidence="1 2">
    <name type="scientific">Colletotrichum sidae</name>
    <dbReference type="NCBI Taxonomy" id="1347389"/>
    <lineage>
        <taxon>Eukaryota</taxon>
        <taxon>Fungi</taxon>
        <taxon>Dikarya</taxon>
        <taxon>Ascomycota</taxon>
        <taxon>Pezizomycotina</taxon>
        <taxon>Sordariomycetes</taxon>
        <taxon>Hypocreomycetidae</taxon>
        <taxon>Glomerellales</taxon>
        <taxon>Glomerellaceae</taxon>
        <taxon>Colletotrichum</taxon>
        <taxon>Colletotrichum orbiculare species complex</taxon>
    </lineage>
</organism>
<name>A0A4R8TFF5_9PEZI</name>
<dbReference type="EMBL" id="QAPF01000101">
    <property type="protein sequence ID" value="TEA16770.1"/>
    <property type="molecule type" value="Genomic_DNA"/>
</dbReference>
<protein>
    <recommendedName>
        <fullName evidence="3">Fungal N-terminal domain-containing protein</fullName>
    </recommendedName>
</protein>
<accession>A0A4R8TFF5</accession>
<dbReference type="AlphaFoldDB" id="A0A4R8TFF5"/>
<gene>
    <name evidence="1" type="ORF">C8034_v000890</name>
</gene>